<proteinExistence type="predicted"/>
<keyword evidence="6" id="KW-1185">Reference proteome</keyword>
<dbReference type="InterPro" id="IPR016032">
    <property type="entry name" value="Sig_transdc_resp-reg_C-effctor"/>
</dbReference>
<dbReference type="PRINTS" id="PR00038">
    <property type="entry name" value="HTHLUXR"/>
</dbReference>
<dbReference type="Pfam" id="PF00196">
    <property type="entry name" value="GerE"/>
    <property type="match status" value="1"/>
</dbReference>
<reference evidence="5 6" key="1">
    <citation type="submission" date="2016-12" db="EMBL/GenBank/DDBJ databases">
        <title>The draft genome sequence of Actinophytocola sp. 11-183.</title>
        <authorList>
            <person name="Wang W."/>
            <person name="Yuan L."/>
        </authorList>
    </citation>
    <scope>NUCLEOTIDE SEQUENCE [LARGE SCALE GENOMIC DNA]</scope>
    <source>
        <strain evidence="5 6">11-183</strain>
    </source>
</reference>
<evidence type="ECO:0000256" key="1">
    <source>
        <dbReference type="ARBA" id="ARBA00023015"/>
    </source>
</evidence>
<evidence type="ECO:0000256" key="3">
    <source>
        <dbReference type="ARBA" id="ARBA00023163"/>
    </source>
</evidence>
<protein>
    <recommendedName>
        <fullName evidence="4">HTH luxR-type domain-containing protein</fullName>
    </recommendedName>
</protein>
<name>A0A1Q8CVZ8_9PSEU</name>
<dbReference type="STRING" id="1912961.BU204_06185"/>
<dbReference type="InterPro" id="IPR039420">
    <property type="entry name" value="WalR-like"/>
</dbReference>
<organism evidence="5 6">
    <name type="scientific">Actinophytocola xanthii</name>
    <dbReference type="NCBI Taxonomy" id="1912961"/>
    <lineage>
        <taxon>Bacteria</taxon>
        <taxon>Bacillati</taxon>
        <taxon>Actinomycetota</taxon>
        <taxon>Actinomycetes</taxon>
        <taxon>Pseudonocardiales</taxon>
        <taxon>Pseudonocardiaceae</taxon>
    </lineage>
</organism>
<gene>
    <name evidence="5" type="ORF">BU204_06185</name>
</gene>
<keyword evidence="2" id="KW-0238">DNA-binding</keyword>
<dbReference type="PANTHER" id="PTHR43214">
    <property type="entry name" value="TWO-COMPONENT RESPONSE REGULATOR"/>
    <property type="match status" value="1"/>
</dbReference>
<evidence type="ECO:0000256" key="2">
    <source>
        <dbReference type="ARBA" id="ARBA00023125"/>
    </source>
</evidence>
<evidence type="ECO:0000259" key="4">
    <source>
        <dbReference type="PROSITE" id="PS50043"/>
    </source>
</evidence>
<accession>A0A1Q8CVZ8</accession>
<dbReference type="PROSITE" id="PS50043">
    <property type="entry name" value="HTH_LUXR_2"/>
    <property type="match status" value="1"/>
</dbReference>
<evidence type="ECO:0000313" key="5">
    <source>
        <dbReference type="EMBL" id="OLF18534.1"/>
    </source>
</evidence>
<dbReference type="RefSeq" id="WP_075124561.1">
    <property type="nucleotide sequence ID" value="NZ_MSIE01000007.1"/>
</dbReference>
<keyword evidence="1" id="KW-0805">Transcription regulation</keyword>
<dbReference type="InterPro" id="IPR000792">
    <property type="entry name" value="Tscrpt_reg_LuxR_C"/>
</dbReference>
<sequence>MEPVHVAIEAADTFTAVGLANRLASRPEVRVVDRTRLSGRGVLVVAADHDSFGESAFLADPGLPKVLVTDFLTEEDLRAAVEVRVVSVLSRADAAGDRFVAELLAVAAGEGTMPAEAFDRLLDQARRATLSRPRLSDREVEVLRLMADGWDTADMASRLCYSERTVKNVIYSLTSRLKLRSRPHAVAFAMRAGLI</sequence>
<dbReference type="Gene3D" id="3.40.50.2300">
    <property type="match status" value="1"/>
</dbReference>
<evidence type="ECO:0000313" key="6">
    <source>
        <dbReference type="Proteomes" id="UP000185596"/>
    </source>
</evidence>
<dbReference type="SUPFAM" id="SSF46894">
    <property type="entry name" value="C-terminal effector domain of the bipartite response regulators"/>
    <property type="match status" value="1"/>
</dbReference>
<dbReference type="Proteomes" id="UP000185596">
    <property type="component" value="Unassembled WGS sequence"/>
</dbReference>
<dbReference type="AlphaFoldDB" id="A0A1Q8CVZ8"/>
<feature type="domain" description="HTH luxR-type" evidence="4">
    <location>
        <begin position="128"/>
        <end position="193"/>
    </location>
</feature>
<dbReference type="GO" id="GO:0003677">
    <property type="term" value="F:DNA binding"/>
    <property type="evidence" value="ECO:0007669"/>
    <property type="project" value="UniProtKB-KW"/>
</dbReference>
<dbReference type="GO" id="GO:0006355">
    <property type="term" value="P:regulation of DNA-templated transcription"/>
    <property type="evidence" value="ECO:0007669"/>
    <property type="project" value="InterPro"/>
</dbReference>
<dbReference type="SMART" id="SM00421">
    <property type="entry name" value="HTH_LUXR"/>
    <property type="match status" value="1"/>
</dbReference>
<dbReference type="PANTHER" id="PTHR43214:SF24">
    <property type="entry name" value="TRANSCRIPTIONAL REGULATORY PROTEIN NARL-RELATED"/>
    <property type="match status" value="1"/>
</dbReference>
<dbReference type="OrthoDB" id="4309410at2"/>
<dbReference type="EMBL" id="MSIE01000007">
    <property type="protein sequence ID" value="OLF18534.1"/>
    <property type="molecule type" value="Genomic_DNA"/>
</dbReference>
<comment type="caution">
    <text evidence="5">The sequence shown here is derived from an EMBL/GenBank/DDBJ whole genome shotgun (WGS) entry which is preliminary data.</text>
</comment>
<dbReference type="CDD" id="cd06170">
    <property type="entry name" value="LuxR_C_like"/>
    <property type="match status" value="1"/>
</dbReference>
<keyword evidence="3" id="KW-0804">Transcription</keyword>